<keyword evidence="4 18" id="KW-0812">Transmembrane</keyword>
<proteinExistence type="inferred from homology"/>
<dbReference type="GO" id="GO:0007548">
    <property type="term" value="P:sex differentiation"/>
    <property type="evidence" value="ECO:0007669"/>
    <property type="project" value="UniProtKB-KW"/>
</dbReference>
<dbReference type="WBParaSite" id="PgR081_g019_t01">
    <property type="protein sequence ID" value="PgR081_g019_t01"/>
    <property type="gene ID" value="PgR081_g019"/>
</dbReference>
<dbReference type="AlphaFoldDB" id="A0A915C3R7"/>
<dbReference type="WBParaSite" id="PgR081_g019_t04">
    <property type="protein sequence ID" value="PgR081_g019_t04"/>
    <property type="gene ID" value="PgR081_g019"/>
</dbReference>
<dbReference type="InterPro" id="IPR016636">
    <property type="entry name" value="3-oxo-5-alpha-steroid_4-DH"/>
</dbReference>
<evidence type="ECO:0000256" key="2">
    <source>
        <dbReference type="ARBA" id="ARBA00004477"/>
    </source>
</evidence>
<evidence type="ECO:0000256" key="11">
    <source>
        <dbReference type="ARBA" id="ARBA00023002"/>
    </source>
</evidence>
<evidence type="ECO:0000256" key="18">
    <source>
        <dbReference type="PIRNR" id="PIRNR015596"/>
    </source>
</evidence>
<evidence type="ECO:0000256" key="4">
    <source>
        <dbReference type="ARBA" id="ARBA00022692"/>
    </source>
</evidence>
<evidence type="ECO:0000256" key="15">
    <source>
        <dbReference type="ARBA" id="ARBA00048292"/>
    </source>
</evidence>
<evidence type="ECO:0000256" key="13">
    <source>
        <dbReference type="ARBA" id="ARBA00023136"/>
    </source>
</evidence>
<evidence type="ECO:0000256" key="16">
    <source>
        <dbReference type="ARBA" id="ARBA00049166"/>
    </source>
</evidence>
<evidence type="ECO:0000256" key="3">
    <source>
        <dbReference type="ARBA" id="ARBA00007742"/>
    </source>
</evidence>
<feature type="domain" description="3-oxo-5-alpha-steroid 4-dehydrogenase C-terminal" evidence="19">
    <location>
        <begin position="121"/>
        <end position="269"/>
    </location>
</feature>
<dbReference type="PROSITE" id="PS50244">
    <property type="entry name" value="S5A_REDUCTASE"/>
    <property type="match status" value="1"/>
</dbReference>
<name>A0A915C3R7_PARUN</name>
<dbReference type="Pfam" id="PF02544">
    <property type="entry name" value="Steroid_dh"/>
    <property type="match status" value="1"/>
</dbReference>
<feature type="transmembrane region" description="Helical" evidence="18">
    <location>
        <begin position="80"/>
        <end position="103"/>
    </location>
</feature>
<reference evidence="21 22" key="1">
    <citation type="submission" date="2022-11" db="UniProtKB">
        <authorList>
            <consortium name="WormBaseParasite"/>
        </authorList>
    </citation>
    <scope>IDENTIFICATION</scope>
</reference>
<keyword evidence="10 18" id="KW-1133">Transmembrane helix</keyword>
<comment type="subcellular location">
    <subcellularLocation>
        <location evidence="2">Endoplasmic reticulum membrane</location>
        <topology evidence="2">Multi-pass membrane protein</topology>
    </subcellularLocation>
    <subcellularLocation>
        <location evidence="1">Microsome membrane</location>
        <topology evidence="1">Multi-pass membrane protein</topology>
    </subcellularLocation>
</comment>
<evidence type="ECO:0000256" key="7">
    <source>
        <dbReference type="ARBA" id="ARBA00022848"/>
    </source>
</evidence>
<evidence type="ECO:0000256" key="8">
    <source>
        <dbReference type="ARBA" id="ARBA00022857"/>
    </source>
</evidence>
<dbReference type="Proteomes" id="UP000887569">
    <property type="component" value="Unplaced"/>
</dbReference>
<dbReference type="Gene3D" id="1.20.120.1630">
    <property type="match status" value="1"/>
</dbReference>
<keyword evidence="20" id="KW-1185">Reference proteome</keyword>
<evidence type="ECO:0000313" key="21">
    <source>
        <dbReference type="WBParaSite" id="PgR081_g019_t01"/>
    </source>
</evidence>
<dbReference type="WBParaSite" id="PgR081_g019_t07">
    <property type="protein sequence ID" value="PgR081_g019_t07"/>
    <property type="gene ID" value="PgR081_g019"/>
</dbReference>
<sequence>MWLLSAIVSVLEDFLLYEEQLVLFVSYSMIVCAVVTLLWLIGGAKAPYGRYHHESVLAEVSVPARLAWILQEIPSFLIPLVYLVTSFASLPTPNIVILSLFIAHYAQRSLIYSLMIKGGKATPLHIFLMAAIFCTGNGFIQGAWHAHYATFDDKWFYNPLTWAGVTLFALGAFVNVQSDSILRNLRRPGERGYKIPRGGFFEYVSGANYLGECVEWIGYALSARTLPSLAFAIFTLCNIGPRAVHHHRWYIEKFEDYPKTRKAIIPFIL</sequence>
<feature type="transmembrane region" description="Helical" evidence="18">
    <location>
        <begin position="21"/>
        <end position="41"/>
    </location>
</feature>
<comment type="catalytic activity">
    <reaction evidence="18">
        <text>a 3-oxo-5alpha-steroid + NADP(+) = a 3-oxo-Delta(4)-steroid + NADPH + H(+)</text>
        <dbReference type="Rhea" id="RHEA:54384"/>
        <dbReference type="ChEBI" id="CHEBI:13601"/>
        <dbReference type="ChEBI" id="CHEBI:15378"/>
        <dbReference type="ChEBI" id="CHEBI:47909"/>
        <dbReference type="ChEBI" id="CHEBI:57783"/>
        <dbReference type="ChEBI" id="CHEBI:58349"/>
        <dbReference type="EC" id="1.3.1.22"/>
    </reaction>
</comment>
<protein>
    <recommendedName>
        <fullName evidence="18">3-oxo-5alpha-steroid 4-dehydrogenase (NADP(+))</fullName>
        <ecNumber evidence="18">1.3.1.22</ecNumber>
    </recommendedName>
</protein>
<organism evidence="20 21">
    <name type="scientific">Parascaris univalens</name>
    <name type="common">Nematode worm</name>
    <dbReference type="NCBI Taxonomy" id="6257"/>
    <lineage>
        <taxon>Eukaryota</taxon>
        <taxon>Metazoa</taxon>
        <taxon>Ecdysozoa</taxon>
        <taxon>Nematoda</taxon>
        <taxon>Chromadorea</taxon>
        <taxon>Rhabditida</taxon>
        <taxon>Spirurina</taxon>
        <taxon>Ascaridomorpha</taxon>
        <taxon>Ascaridoidea</taxon>
        <taxon>Ascarididae</taxon>
        <taxon>Parascaris</taxon>
    </lineage>
</organism>
<feature type="transmembrane region" description="Helical" evidence="18">
    <location>
        <begin position="124"/>
        <end position="144"/>
    </location>
</feature>
<evidence type="ECO:0000256" key="6">
    <source>
        <dbReference type="ARBA" id="ARBA00022824"/>
    </source>
</evidence>
<comment type="similarity">
    <text evidence="3 18">Belongs to the steroid 5-alpha reductase family.</text>
</comment>
<dbReference type="PANTHER" id="PTHR10556">
    <property type="entry name" value="3-OXO-5-ALPHA-STEROID 4-DEHYDROGENASE"/>
    <property type="match status" value="1"/>
</dbReference>
<dbReference type="PANTHER" id="PTHR10556:SF57">
    <property type="entry name" value="3-OXO-5-ALPHA-STEROID 4-DEHYDROGENASE 1"/>
    <property type="match status" value="1"/>
</dbReference>
<evidence type="ECO:0000256" key="14">
    <source>
        <dbReference type="ARBA" id="ARBA00037789"/>
    </source>
</evidence>
<keyword evidence="5" id="KW-0221">Differentiation</keyword>
<evidence type="ECO:0000313" key="20">
    <source>
        <dbReference type="Proteomes" id="UP000887569"/>
    </source>
</evidence>
<comment type="function">
    <text evidence="14">Converts testosterone into 5-alpha-dihydrotestosterone and progesterone or corticosterone into their corresponding 5-alpha-3-oxosteroids. It plays a central role in sexual differentiation and androgen physiology.</text>
</comment>
<keyword evidence="7" id="KW-0492">Microsome</keyword>
<dbReference type="EC" id="1.3.1.22" evidence="18"/>
<evidence type="ECO:0000313" key="22">
    <source>
        <dbReference type="WBParaSite" id="PgR081_g019_t04"/>
    </source>
</evidence>
<keyword evidence="9" id="KW-0726">Sexual differentiation</keyword>
<comment type="catalytic activity">
    <reaction evidence="16">
        <text>androst-4-ene-3,17-dione + NADPH + H(+) = 5alpha-androstan-3,17-dione + NADP(+)</text>
        <dbReference type="Rhea" id="RHEA:50816"/>
        <dbReference type="ChEBI" id="CHEBI:15378"/>
        <dbReference type="ChEBI" id="CHEBI:15994"/>
        <dbReference type="ChEBI" id="CHEBI:16422"/>
        <dbReference type="ChEBI" id="CHEBI:57783"/>
        <dbReference type="ChEBI" id="CHEBI:58349"/>
    </reaction>
    <physiologicalReaction direction="left-to-right" evidence="16">
        <dbReference type="Rhea" id="RHEA:50817"/>
    </physiologicalReaction>
</comment>
<keyword evidence="12" id="KW-0443">Lipid metabolism</keyword>
<evidence type="ECO:0000256" key="5">
    <source>
        <dbReference type="ARBA" id="ARBA00022782"/>
    </source>
</evidence>
<evidence type="ECO:0000256" key="12">
    <source>
        <dbReference type="ARBA" id="ARBA00023098"/>
    </source>
</evidence>
<evidence type="ECO:0000256" key="9">
    <source>
        <dbReference type="ARBA" id="ARBA00022928"/>
    </source>
</evidence>
<keyword evidence="6" id="KW-0256">Endoplasmic reticulum</keyword>
<dbReference type="InterPro" id="IPR001104">
    <property type="entry name" value="3-oxo-5_a-steroid_4-DH_C"/>
</dbReference>
<keyword evidence="11" id="KW-0560">Oxidoreductase</keyword>
<feature type="transmembrane region" description="Helical" evidence="18">
    <location>
        <begin position="156"/>
        <end position="176"/>
    </location>
</feature>
<keyword evidence="13 18" id="KW-0472">Membrane</keyword>
<dbReference type="GO" id="GO:0006702">
    <property type="term" value="P:androgen biosynthetic process"/>
    <property type="evidence" value="ECO:0007669"/>
    <property type="project" value="UniProtKB-ARBA"/>
</dbReference>
<dbReference type="PIRSF" id="PIRSF015596">
    <property type="entry name" value="5_alpha-SR2"/>
    <property type="match status" value="1"/>
</dbReference>
<keyword evidence="8" id="KW-0521">NADP</keyword>
<dbReference type="FunFam" id="1.20.120.1630:FF:000002">
    <property type="entry name" value="Steroid 5 alpha-reductase 1"/>
    <property type="match status" value="1"/>
</dbReference>
<dbReference type="GO" id="GO:0005789">
    <property type="term" value="C:endoplasmic reticulum membrane"/>
    <property type="evidence" value="ECO:0007669"/>
    <property type="project" value="UniProtKB-SubCell"/>
</dbReference>
<evidence type="ECO:0000256" key="17">
    <source>
        <dbReference type="ARBA" id="ARBA00049397"/>
    </source>
</evidence>
<dbReference type="GO" id="GO:0030154">
    <property type="term" value="P:cell differentiation"/>
    <property type="evidence" value="ECO:0007669"/>
    <property type="project" value="UniProtKB-KW"/>
</dbReference>
<accession>A0A915C3R7</accession>
<dbReference type="InterPro" id="IPR039357">
    <property type="entry name" value="SRD5A/TECR"/>
</dbReference>
<evidence type="ECO:0000256" key="10">
    <source>
        <dbReference type="ARBA" id="ARBA00022989"/>
    </source>
</evidence>
<dbReference type="WBParaSite" id="PgR081_g019_t06">
    <property type="protein sequence ID" value="PgR081_g019_t06"/>
    <property type="gene ID" value="PgR081_g019"/>
</dbReference>
<comment type="catalytic activity">
    <reaction evidence="17">
        <text>17beta-hydroxy-5alpha-androstan-3-one + NADP(+) = testosterone + NADPH + H(+)</text>
        <dbReference type="Rhea" id="RHEA:50820"/>
        <dbReference type="ChEBI" id="CHEBI:15378"/>
        <dbReference type="ChEBI" id="CHEBI:16330"/>
        <dbReference type="ChEBI" id="CHEBI:17347"/>
        <dbReference type="ChEBI" id="CHEBI:57783"/>
        <dbReference type="ChEBI" id="CHEBI:58349"/>
        <dbReference type="EC" id="1.3.1.22"/>
    </reaction>
    <physiologicalReaction direction="right-to-left" evidence="17">
        <dbReference type="Rhea" id="RHEA:50822"/>
    </physiologicalReaction>
</comment>
<evidence type="ECO:0000256" key="1">
    <source>
        <dbReference type="ARBA" id="ARBA00004154"/>
    </source>
</evidence>
<evidence type="ECO:0000259" key="19">
    <source>
        <dbReference type="Pfam" id="PF02544"/>
    </source>
</evidence>
<comment type="catalytic activity">
    <reaction evidence="15">
        <text>5alpha-pregnane-3,20-dione + NADP(+) = progesterone + NADPH + H(+)</text>
        <dbReference type="Rhea" id="RHEA:21952"/>
        <dbReference type="ChEBI" id="CHEBI:15378"/>
        <dbReference type="ChEBI" id="CHEBI:17026"/>
        <dbReference type="ChEBI" id="CHEBI:28952"/>
        <dbReference type="ChEBI" id="CHEBI:57783"/>
        <dbReference type="ChEBI" id="CHEBI:58349"/>
        <dbReference type="EC" id="1.3.1.22"/>
    </reaction>
    <physiologicalReaction direction="right-to-left" evidence="15">
        <dbReference type="Rhea" id="RHEA:21954"/>
    </physiologicalReaction>
</comment>
<dbReference type="GO" id="GO:0047751">
    <property type="term" value="F:3-oxo-5-alpha-steroid 4-dehydrogenase (NADP+) activity"/>
    <property type="evidence" value="ECO:0007669"/>
    <property type="project" value="UniProtKB-EC"/>
</dbReference>